<accession>A0ABR3LAC6</accession>
<keyword evidence="3" id="KW-1185">Reference proteome</keyword>
<dbReference type="SUPFAM" id="SSF53098">
    <property type="entry name" value="Ribonuclease H-like"/>
    <property type="match status" value="1"/>
</dbReference>
<dbReference type="PROSITE" id="PS50994">
    <property type="entry name" value="INTEGRASE"/>
    <property type="match status" value="1"/>
</dbReference>
<evidence type="ECO:0000259" key="1">
    <source>
        <dbReference type="PROSITE" id="PS50994"/>
    </source>
</evidence>
<dbReference type="Proteomes" id="UP001558613">
    <property type="component" value="Unassembled WGS sequence"/>
</dbReference>
<dbReference type="Gene3D" id="3.30.420.10">
    <property type="entry name" value="Ribonuclease H-like superfamily/Ribonuclease H"/>
    <property type="match status" value="1"/>
</dbReference>
<proteinExistence type="predicted"/>
<dbReference type="SUPFAM" id="SSF158791">
    <property type="entry name" value="MgtE N-terminal domain-like"/>
    <property type="match status" value="1"/>
</dbReference>
<organism evidence="2 3">
    <name type="scientific">Cirrhinus molitorella</name>
    <name type="common">mud carp</name>
    <dbReference type="NCBI Taxonomy" id="172907"/>
    <lineage>
        <taxon>Eukaryota</taxon>
        <taxon>Metazoa</taxon>
        <taxon>Chordata</taxon>
        <taxon>Craniata</taxon>
        <taxon>Vertebrata</taxon>
        <taxon>Euteleostomi</taxon>
        <taxon>Actinopterygii</taxon>
        <taxon>Neopterygii</taxon>
        <taxon>Teleostei</taxon>
        <taxon>Ostariophysi</taxon>
        <taxon>Cypriniformes</taxon>
        <taxon>Cyprinidae</taxon>
        <taxon>Labeoninae</taxon>
        <taxon>Labeonini</taxon>
        <taxon>Cirrhinus</taxon>
    </lineage>
</organism>
<name>A0ABR3LAC6_9TELE</name>
<evidence type="ECO:0000313" key="3">
    <source>
        <dbReference type="Proteomes" id="UP001558613"/>
    </source>
</evidence>
<protein>
    <recommendedName>
        <fullName evidence="1">Integrase catalytic domain-containing protein</fullName>
    </recommendedName>
</protein>
<feature type="domain" description="Integrase catalytic" evidence="1">
    <location>
        <begin position="1"/>
        <end position="85"/>
    </location>
</feature>
<gene>
    <name evidence="2" type="ORF">QQF64_020305</name>
</gene>
<dbReference type="EMBL" id="JAYMGO010000023">
    <property type="protein sequence ID" value="KAL1249300.1"/>
    <property type="molecule type" value="Genomic_DNA"/>
</dbReference>
<comment type="caution">
    <text evidence="2">The sequence shown here is derived from an EMBL/GenBank/DDBJ whole genome shotgun (WGS) entry which is preliminary data.</text>
</comment>
<sequence>MGVCEILGIKRSLCAPYHPQTNGLVERLNGTIQRSLSKLVGKEPHKWSDYLEATMFGLCTKKTNHNSVLTILSYVWPRSKLPPSLLSLLHPPSLLSLLPVLHPPSLFSLLSLLHPPNLPSLLSVLHPPSLLSLLSLLHPPSLLSLLPVLHPPSLPSLLSVLHPPSLLSLLSLLHPPSLPSLLPVLHSPSARQTVHSLYNLCNLLLPQPECYLFEYIVIITNHWN</sequence>
<dbReference type="InterPro" id="IPR012337">
    <property type="entry name" value="RNaseH-like_sf"/>
</dbReference>
<dbReference type="InterPro" id="IPR036397">
    <property type="entry name" value="RNaseH_sf"/>
</dbReference>
<reference evidence="2 3" key="1">
    <citation type="submission" date="2023-09" db="EMBL/GenBank/DDBJ databases">
        <authorList>
            <person name="Wang M."/>
        </authorList>
    </citation>
    <scope>NUCLEOTIDE SEQUENCE [LARGE SCALE GENOMIC DNA]</scope>
    <source>
        <strain evidence="2">GT-2023</strain>
        <tissue evidence="2">Liver</tissue>
    </source>
</reference>
<dbReference type="InterPro" id="IPR001584">
    <property type="entry name" value="Integrase_cat-core"/>
</dbReference>
<evidence type="ECO:0000313" key="2">
    <source>
        <dbReference type="EMBL" id="KAL1249300.1"/>
    </source>
</evidence>